<sequence length="119" mass="13255">MTEAQSTAAANLFSWTTLARRARGALRQGDMLLAPGVISILVMLILPLPQWLLDICLAFSITTMVMIVLTARFIHWPLEFNAFPTILLLSTMIRLALNMAPTRLILTHGHEGRSRGGWQ</sequence>
<keyword evidence="1" id="KW-0472">Membrane</keyword>
<reference evidence="2 3" key="1">
    <citation type="submission" date="2020-05" db="EMBL/GenBank/DDBJ databases">
        <title>Complete closed genome sequence of Defluviicoccus vanus.</title>
        <authorList>
            <person name="Bessarab I."/>
            <person name="Arumugam K."/>
            <person name="Maszenan A.M."/>
            <person name="Seviour R.J."/>
            <person name="Williams R.B."/>
        </authorList>
    </citation>
    <scope>NUCLEOTIDE SEQUENCE [LARGE SCALE GENOMIC DNA]</scope>
    <source>
        <strain evidence="2 3">Ben 114</strain>
    </source>
</reference>
<accession>A0A7H1MYE1</accession>
<dbReference type="Pfam" id="PF00771">
    <property type="entry name" value="FHIPEP"/>
    <property type="match status" value="1"/>
</dbReference>
<dbReference type="EMBL" id="CP053923">
    <property type="protein sequence ID" value="QNT68477.1"/>
    <property type="molecule type" value="Genomic_DNA"/>
</dbReference>
<name>A0A7H1MYE1_9PROT</name>
<proteinExistence type="predicted"/>
<dbReference type="InterPro" id="IPR001712">
    <property type="entry name" value="T3SS_FHIPEP"/>
</dbReference>
<feature type="transmembrane region" description="Helical" evidence="1">
    <location>
        <begin position="31"/>
        <end position="48"/>
    </location>
</feature>
<gene>
    <name evidence="2" type="ORF">HQ394_02750</name>
</gene>
<organism evidence="2 3">
    <name type="scientific">Defluviicoccus vanus</name>
    <dbReference type="NCBI Taxonomy" id="111831"/>
    <lineage>
        <taxon>Bacteria</taxon>
        <taxon>Pseudomonadati</taxon>
        <taxon>Pseudomonadota</taxon>
        <taxon>Alphaproteobacteria</taxon>
        <taxon>Rhodospirillales</taxon>
        <taxon>Rhodospirillaceae</taxon>
        <taxon>Defluviicoccus</taxon>
    </lineage>
</organism>
<keyword evidence="1" id="KW-1133">Transmembrane helix</keyword>
<dbReference type="GO" id="GO:0044780">
    <property type="term" value="P:bacterial-type flagellum assembly"/>
    <property type="evidence" value="ECO:0007669"/>
    <property type="project" value="TreeGrafter"/>
</dbReference>
<dbReference type="GO" id="GO:0005886">
    <property type="term" value="C:plasma membrane"/>
    <property type="evidence" value="ECO:0007669"/>
    <property type="project" value="TreeGrafter"/>
</dbReference>
<feature type="transmembrane region" description="Helical" evidence="1">
    <location>
        <begin position="80"/>
        <end position="97"/>
    </location>
</feature>
<keyword evidence="1" id="KW-0812">Transmembrane</keyword>
<evidence type="ECO:0000256" key="1">
    <source>
        <dbReference type="SAM" id="Phobius"/>
    </source>
</evidence>
<dbReference type="Proteomes" id="UP000516369">
    <property type="component" value="Chromosome"/>
</dbReference>
<protein>
    <submittedName>
        <fullName evidence="2">FHIPEP family type III secretion protein</fullName>
    </submittedName>
</protein>
<dbReference type="PANTHER" id="PTHR30161:SF1">
    <property type="entry name" value="FLAGELLAR BIOSYNTHESIS PROTEIN FLHA-RELATED"/>
    <property type="match status" value="1"/>
</dbReference>
<evidence type="ECO:0000313" key="2">
    <source>
        <dbReference type="EMBL" id="QNT68477.1"/>
    </source>
</evidence>
<dbReference type="PANTHER" id="PTHR30161">
    <property type="entry name" value="FLAGELLAR EXPORT PROTEIN, MEMBRANE FLHA SUBUNIT-RELATED"/>
    <property type="match status" value="1"/>
</dbReference>
<dbReference type="RefSeq" id="WP_190261914.1">
    <property type="nucleotide sequence ID" value="NZ_CP053923.1"/>
</dbReference>
<dbReference type="KEGG" id="dvn:HQ394_02750"/>
<dbReference type="GO" id="GO:0009306">
    <property type="term" value="P:protein secretion"/>
    <property type="evidence" value="ECO:0007669"/>
    <property type="project" value="InterPro"/>
</dbReference>
<dbReference type="PRINTS" id="PR00949">
    <property type="entry name" value="TYPE3IMAPROT"/>
</dbReference>
<keyword evidence="3" id="KW-1185">Reference proteome</keyword>
<dbReference type="AlphaFoldDB" id="A0A7H1MYE1"/>
<evidence type="ECO:0000313" key="3">
    <source>
        <dbReference type="Proteomes" id="UP000516369"/>
    </source>
</evidence>